<evidence type="ECO:0000256" key="6">
    <source>
        <dbReference type="SAM" id="SignalP"/>
    </source>
</evidence>
<dbReference type="InterPro" id="IPR043504">
    <property type="entry name" value="Peptidase_S1_PA_chymotrypsin"/>
</dbReference>
<dbReference type="PRINTS" id="PR00722">
    <property type="entry name" value="CHYMOTRYPSIN"/>
</dbReference>
<dbReference type="SMART" id="SM00020">
    <property type="entry name" value="Tryp_SPc"/>
    <property type="match status" value="1"/>
</dbReference>
<accession>T1E3N5</accession>
<proteinExistence type="evidence at transcript level"/>
<keyword evidence="6" id="KW-0732">Signal</keyword>
<feature type="non-terminal residue" evidence="8">
    <location>
        <position position="1"/>
    </location>
</feature>
<dbReference type="EMBL" id="GALA01000210">
    <property type="protein sequence ID" value="JAA94642.1"/>
    <property type="molecule type" value="mRNA"/>
</dbReference>
<feature type="signal peptide" evidence="6">
    <location>
        <begin position="1"/>
        <end position="19"/>
    </location>
</feature>
<evidence type="ECO:0000256" key="4">
    <source>
        <dbReference type="ARBA" id="ARBA00023157"/>
    </source>
</evidence>
<comment type="similarity">
    <text evidence="5">Belongs to the peptidase S1 family. CLIP subfamily.</text>
</comment>
<evidence type="ECO:0000313" key="8">
    <source>
        <dbReference type="EMBL" id="JAA94642.1"/>
    </source>
</evidence>
<sequence>LLGTLCLALTWLISQLVLSHPIVNGVIPPNPGQFRFAVSLQFTQQRNGTLTHFCGGTYLGAGWILTANHCIAGFGGTKLYAFIGGGDLNGGNSSDLYQVEEVISYPHYNRITLSGDIALLRVNSDYKETGLELLDKTLENSLLLPSSSKPHSGSGQPNVLNLVDSSHYWADELDLSEECHIFGYGSASFYGPGNQTLLQYGSVQPLGHDQCVEMLGAVVAPATANSGMFCAIGIADACRGDSGGGLLCRRRTVTPFEENDNPYTLRGIISYGIGC</sequence>
<feature type="chain" id="PRO_5004574800" evidence="6">
    <location>
        <begin position="20"/>
        <end position="275"/>
    </location>
</feature>
<evidence type="ECO:0000256" key="1">
    <source>
        <dbReference type="ARBA" id="ARBA00022670"/>
    </source>
</evidence>
<dbReference type="FunFam" id="2.40.10.10:FF:000068">
    <property type="entry name" value="transmembrane protease serine 2"/>
    <property type="match status" value="1"/>
</dbReference>
<protein>
    <submittedName>
        <fullName evidence="8">Putative salivary serine protease</fullName>
    </submittedName>
</protein>
<dbReference type="GO" id="GO:0004252">
    <property type="term" value="F:serine-type endopeptidase activity"/>
    <property type="evidence" value="ECO:0007669"/>
    <property type="project" value="InterPro"/>
</dbReference>
<evidence type="ECO:0000256" key="5">
    <source>
        <dbReference type="ARBA" id="ARBA00024195"/>
    </source>
</evidence>
<dbReference type="SUPFAM" id="SSF50494">
    <property type="entry name" value="Trypsin-like serine proteases"/>
    <property type="match status" value="1"/>
</dbReference>
<dbReference type="CDD" id="cd00190">
    <property type="entry name" value="Tryp_SPc"/>
    <property type="match status" value="1"/>
</dbReference>
<keyword evidence="4" id="KW-1015">Disulfide bond</keyword>
<dbReference type="InterPro" id="IPR050430">
    <property type="entry name" value="Peptidase_S1"/>
</dbReference>
<feature type="non-terminal residue" evidence="8">
    <location>
        <position position="275"/>
    </location>
</feature>
<dbReference type="PANTHER" id="PTHR24276">
    <property type="entry name" value="POLYSERASE-RELATED"/>
    <property type="match status" value="1"/>
</dbReference>
<dbReference type="InterPro" id="IPR001314">
    <property type="entry name" value="Peptidase_S1A"/>
</dbReference>
<dbReference type="PANTHER" id="PTHR24276:SF98">
    <property type="entry name" value="FI18310P1-RELATED"/>
    <property type="match status" value="1"/>
</dbReference>
<evidence type="ECO:0000256" key="2">
    <source>
        <dbReference type="ARBA" id="ARBA00022801"/>
    </source>
</evidence>
<dbReference type="Pfam" id="PF00089">
    <property type="entry name" value="Trypsin"/>
    <property type="match status" value="1"/>
</dbReference>
<keyword evidence="1 8" id="KW-0645">Protease</keyword>
<dbReference type="Gene3D" id="2.40.10.10">
    <property type="entry name" value="Trypsin-like serine proteases"/>
    <property type="match status" value="2"/>
</dbReference>
<feature type="domain" description="Peptidase S1" evidence="7">
    <location>
        <begin position="22"/>
        <end position="275"/>
    </location>
</feature>
<keyword evidence="2" id="KW-0378">Hydrolase</keyword>
<organism evidence="8">
    <name type="scientific">Psorophora albipes</name>
    <dbReference type="NCBI Taxonomy" id="869069"/>
    <lineage>
        <taxon>Eukaryota</taxon>
        <taxon>Metazoa</taxon>
        <taxon>Ecdysozoa</taxon>
        <taxon>Arthropoda</taxon>
        <taxon>Hexapoda</taxon>
        <taxon>Insecta</taxon>
        <taxon>Pterygota</taxon>
        <taxon>Neoptera</taxon>
        <taxon>Endopterygota</taxon>
        <taxon>Diptera</taxon>
        <taxon>Nematocera</taxon>
        <taxon>Culicoidea</taxon>
        <taxon>Culicidae</taxon>
        <taxon>Culicinae</taxon>
        <taxon>Aedini</taxon>
        <taxon>Psorophora</taxon>
    </lineage>
</organism>
<dbReference type="AlphaFoldDB" id="T1E3N5"/>
<dbReference type="GO" id="GO:0006508">
    <property type="term" value="P:proteolysis"/>
    <property type="evidence" value="ECO:0007669"/>
    <property type="project" value="UniProtKB-KW"/>
</dbReference>
<dbReference type="InterPro" id="IPR009003">
    <property type="entry name" value="Peptidase_S1_PA"/>
</dbReference>
<evidence type="ECO:0000256" key="3">
    <source>
        <dbReference type="ARBA" id="ARBA00022825"/>
    </source>
</evidence>
<keyword evidence="3" id="KW-0720">Serine protease</keyword>
<name>T1E3N5_9DIPT</name>
<reference evidence="8" key="1">
    <citation type="journal article" date="2013" name="BMC Genomics">
        <title>A deep insight into the sialotranscriptome of the mosquito, Psorophora albipes.</title>
        <authorList>
            <person name="Chagas A.C."/>
            <person name="Calvo E."/>
            <person name="Rios-Velasquez C.M."/>
            <person name="Pessoa F.A."/>
            <person name="Medeiros J.F."/>
            <person name="Ribeiro J.M."/>
        </authorList>
    </citation>
    <scope>NUCLEOTIDE SEQUENCE</scope>
</reference>
<dbReference type="InterPro" id="IPR001254">
    <property type="entry name" value="Trypsin_dom"/>
</dbReference>
<evidence type="ECO:0000259" key="7">
    <source>
        <dbReference type="PROSITE" id="PS50240"/>
    </source>
</evidence>
<dbReference type="PROSITE" id="PS50240">
    <property type="entry name" value="TRYPSIN_DOM"/>
    <property type="match status" value="1"/>
</dbReference>